<dbReference type="PROSITE" id="PS51885">
    <property type="entry name" value="NEPRILYSIN"/>
    <property type="match status" value="1"/>
</dbReference>
<dbReference type="GO" id="GO:0004222">
    <property type="term" value="F:metalloendopeptidase activity"/>
    <property type="evidence" value="ECO:0007669"/>
    <property type="project" value="InterPro"/>
</dbReference>
<dbReference type="Pfam" id="PF01431">
    <property type="entry name" value="Peptidase_M13"/>
    <property type="match status" value="1"/>
</dbReference>
<name>A0A147BM52_IXORI</name>
<dbReference type="InterPro" id="IPR024079">
    <property type="entry name" value="MetalloPept_cat_dom_sf"/>
</dbReference>
<accession>A0A147BM52</accession>
<sequence length="158" mass="17741">QLMVRALIGGVEATGSQIDEKGQERDWWTNSTWEKYSARMDCLRKSLSWATYQQVMQHAGLSEDIFAYVGSLSVAYKAFQGLPDARRKVVLPGRRFSPDQTFFVAHCAKMCELSDSVNGVVPARTKCIVPLMHDANFAKAFNCSATSHMNPEQKCSIW</sequence>
<dbReference type="PANTHER" id="PTHR11733">
    <property type="entry name" value="ZINC METALLOPROTEASE FAMILY M13 NEPRILYSIN-RELATED"/>
    <property type="match status" value="1"/>
</dbReference>
<dbReference type="EMBL" id="GEGO01003613">
    <property type="protein sequence ID" value="JAR91791.1"/>
    <property type="molecule type" value="Transcribed_RNA"/>
</dbReference>
<proteinExistence type="predicted"/>
<dbReference type="GO" id="GO:0016485">
    <property type="term" value="P:protein processing"/>
    <property type="evidence" value="ECO:0007669"/>
    <property type="project" value="TreeGrafter"/>
</dbReference>
<evidence type="ECO:0000259" key="1">
    <source>
        <dbReference type="Pfam" id="PF01431"/>
    </source>
</evidence>
<dbReference type="AlphaFoldDB" id="A0A147BM52"/>
<organism evidence="2">
    <name type="scientific">Ixodes ricinus</name>
    <name type="common">Common tick</name>
    <name type="synonym">Acarus ricinus</name>
    <dbReference type="NCBI Taxonomy" id="34613"/>
    <lineage>
        <taxon>Eukaryota</taxon>
        <taxon>Metazoa</taxon>
        <taxon>Ecdysozoa</taxon>
        <taxon>Arthropoda</taxon>
        <taxon>Chelicerata</taxon>
        <taxon>Arachnida</taxon>
        <taxon>Acari</taxon>
        <taxon>Parasitiformes</taxon>
        <taxon>Ixodida</taxon>
        <taxon>Ixodoidea</taxon>
        <taxon>Ixodidae</taxon>
        <taxon>Ixodinae</taxon>
        <taxon>Ixodes</taxon>
    </lineage>
</organism>
<dbReference type="InterPro" id="IPR018497">
    <property type="entry name" value="Peptidase_M13_C"/>
</dbReference>
<feature type="domain" description="Peptidase M13 C-terminal" evidence="1">
    <location>
        <begin position="11"/>
        <end position="157"/>
    </location>
</feature>
<reference evidence="2" key="1">
    <citation type="journal article" date="2018" name="PLoS Negl. Trop. Dis.">
        <title>Sialome diversity of ticks revealed by RNAseq of single tick salivary glands.</title>
        <authorList>
            <person name="Perner J."/>
            <person name="Kropackova S."/>
            <person name="Kopacek P."/>
            <person name="Ribeiro J.M."/>
        </authorList>
    </citation>
    <scope>NUCLEOTIDE SEQUENCE</scope>
    <source>
        <strain evidence="2">Siblings of single egg batch collected in Ceske Budejovice</strain>
        <tissue evidence="2">Salivary glands</tissue>
    </source>
</reference>
<protein>
    <submittedName>
        <fullName evidence="2">Putative peptidase family m13 includes neprilysin</fullName>
    </submittedName>
</protein>
<evidence type="ECO:0000313" key="2">
    <source>
        <dbReference type="EMBL" id="JAR91791.1"/>
    </source>
</evidence>
<dbReference type="GO" id="GO:0005886">
    <property type="term" value="C:plasma membrane"/>
    <property type="evidence" value="ECO:0007669"/>
    <property type="project" value="TreeGrafter"/>
</dbReference>
<dbReference type="InterPro" id="IPR000718">
    <property type="entry name" value="Peptidase_M13"/>
</dbReference>
<dbReference type="PANTHER" id="PTHR11733:SF241">
    <property type="entry name" value="GH26575P-RELATED"/>
    <property type="match status" value="1"/>
</dbReference>
<dbReference type="SUPFAM" id="SSF55486">
    <property type="entry name" value="Metalloproteases ('zincins'), catalytic domain"/>
    <property type="match status" value="1"/>
</dbReference>
<dbReference type="Gene3D" id="3.40.390.10">
    <property type="entry name" value="Collagenase (Catalytic Domain)"/>
    <property type="match status" value="1"/>
</dbReference>
<feature type="non-terminal residue" evidence="2">
    <location>
        <position position="1"/>
    </location>
</feature>